<organism evidence="2 3">
    <name type="scientific">Streptomyces corchorusii</name>
    <name type="common">Streptomyces chibaensis</name>
    <dbReference type="NCBI Taxonomy" id="1903"/>
    <lineage>
        <taxon>Bacteria</taxon>
        <taxon>Bacillati</taxon>
        <taxon>Actinomycetota</taxon>
        <taxon>Actinomycetes</taxon>
        <taxon>Kitasatosporales</taxon>
        <taxon>Streptomycetaceae</taxon>
        <taxon>Streptomyces</taxon>
    </lineage>
</organism>
<keyword evidence="3" id="KW-1185">Reference proteome</keyword>
<reference evidence="2 3" key="1">
    <citation type="submission" date="2015-10" db="EMBL/GenBank/DDBJ databases">
        <title>Draft genome sequence of Streptomyces corchorusii DSM 40340, type strain for the species Streptomyces corchorusii.</title>
        <authorList>
            <person name="Ruckert C."/>
            <person name="Winkler A."/>
            <person name="Kalinowski J."/>
            <person name="Kampfer P."/>
            <person name="Glaeser S."/>
        </authorList>
    </citation>
    <scope>NUCLEOTIDE SEQUENCE [LARGE SCALE GENOMIC DNA]</scope>
    <source>
        <strain evidence="2 3">DSM 40340</strain>
    </source>
</reference>
<dbReference type="Gene3D" id="3.30.70.100">
    <property type="match status" value="1"/>
</dbReference>
<dbReference type="Proteomes" id="UP000053398">
    <property type="component" value="Unassembled WGS sequence"/>
</dbReference>
<dbReference type="EMBL" id="LMWP01000043">
    <property type="protein sequence ID" value="KUN18484.1"/>
    <property type="molecule type" value="Genomic_DNA"/>
</dbReference>
<dbReference type="SUPFAM" id="SSF54909">
    <property type="entry name" value="Dimeric alpha+beta barrel"/>
    <property type="match status" value="1"/>
</dbReference>
<dbReference type="Pfam" id="PF03992">
    <property type="entry name" value="ABM"/>
    <property type="match status" value="1"/>
</dbReference>
<evidence type="ECO:0000313" key="2">
    <source>
        <dbReference type="EMBL" id="KUN18484.1"/>
    </source>
</evidence>
<dbReference type="PROSITE" id="PS51725">
    <property type="entry name" value="ABM"/>
    <property type="match status" value="1"/>
</dbReference>
<gene>
    <name evidence="2" type="ORF">AQJ11_34120</name>
</gene>
<evidence type="ECO:0000259" key="1">
    <source>
        <dbReference type="PROSITE" id="PS51725"/>
    </source>
</evidence>
<comment type="caution">
    <text evidence="2">The sequence shown here is derived from an EMBL/GenBank/DDBJ whole genome shotgun (WGS) entry which is preliminary data.</text>
</comment>
<protein>
    <submittedName>
        <fullName evidence="2">Oxygenase</fullName>
    </submittedName>
</protein>
<name>A0A101PVI9_STRCK</name>
<dbReference type="AlphaFoldDB" id="A0A101PVI9"/>
<evidence type="ECO:0000313" key="3">
    <source>
        <dbReference type="Proteomes" id="UP000053398"/>
    </source>
</evidence>
<dbReference type="InterPro" id="IPR007138">
    <property type="entry name" value="ABM_dom"/>
</dbReference>
<dbReference type="RefSeq" id="WP_014669818.1">
    <property type="nucleotide sequence ID" value="NZ_KQ948366.1"/>
</dbReference>
<proteinExistence type="predicted"/>
<sequence length="99" mass="11281">MFHFINRFTVTGDPAEFERILGEINAYMSAQPGFRRHRLYRSAKDPNVYVETAEWESAELHQRALRGEGFRNGVQKVMTHATAEPAPFTVVRENSVAGL</sequence>
<feature type="domain" description="ABM" evidence="1">
    <location>
        <begin position="2"/>
        <end position="91"/>
    </location>
</feature>
<dbReference type="InterPro" id="IPR011008">
    <property type="entry name" value="Dimeric_a/b-barrel"/>
</dbReference>
<accession>A0A101PVI9</accession>